<keyword evidence="1" id="KW-0472">Membrane</keyword>
<feature type="transmembrane region" description="Helical" evidence="1">
    <location>
        <begin position="12"/>
        <end position="31"/>
    </location>
</feature>
<dbReference type="EMBL" id="MU859069">
    <property type="protein sequence ID" value="KAK3956109.1"/>
    <property type="molecule type" value="Genomic_DNA"/>
</dbReference>
<feature type="non-terminal residue" evidence="2">
    <location>
        <position position="98"/>
    </location>
</feature>
<keyword evidence="3" id="KW-1185">Reference proteome</keyword>
<evidence type="ECO:0000313" key="2">
    <source>
        <dbReference type="EMBL" id="KAK3956109.1"/>
    </source>
</evidence>
<dbReference type="AlphaFoldDB" id="A0AAN6P1Q0"/>
<reference evidence="2" key="1">
    <citation type="journal article" date="2023" name="Mol. Phylogenet. Evol.">
        <title>Genome-scale phylogeny and comparative genomics of the fungal order Sordariales.</title>
        <authorList>
            <person name="Hensen N."/>
            <person name="Bonometti L."/>
            <person name="Westerberg I."/>
            <person name="Brannstrom I.O."/>
            <person name="Guillou S."/>
            <person name="Cros-Aarteil S."/>
            <person name="Calhoun S."/>
            <person name="Haridas S."/>
            <person name="Kuo A."/>
            <person name="Mondo S."/>
            <person name="Pangilinan J."/>
            <person name="Riley R."/>
            <person name="LaButti K."/>
            <person name="Andreopoulos B."/>
            <person name="Lipzen A."/>
            <person name="Chen C."/>
            <person name="Yan M."/>
            <person name="Daum C."/>
            <person name="Ng V."/>
            <person name="Clum A."/>
            <person name="Steindorff A."/>
            <person name="Ohm R.A."/>
            <person name="Martin F."/>
            <person name="Silar P."/>
            <person name="Natvig D.O."/>
            <person name="Lalanne C."/>
            <person name="Gautier V."/>
            <person name="Ament-Velasquez S.L."/>
            <person name="Kruys A."/>
            <person name="Hutchinson M.I."/>
            <person name="Powell A.J."/>
            <person name="Barry K."/>
            <person name="Miller A.N."/>
            <person name="Grigoriev I.V."/>
            <person name="Debuchy R."/>
            <person name="Gladieux P."/>
            <person name="Hiltunen Thoren M."/>
            <person name="Johannesson H."/>
        </authorList>
    </citation>
    <scope>NUCLEOTIDE SEQUENCE</scope>
    <source>
        <strain evidence="2">CBS 626.80</strain>
    </source>
</reference>
<sequence>MEFSEEAGFPILLLLDLCGCLSAAYTLLFRYSVKSARVRFSVVVGYQSCRGERRRAKEGAGKKGRRCGTSLVGSQTIIGVHRNTTTRAFLLSEVSSMM</sequence>
<comment type="caution">
    <text evidence="2">The sequence shown here is derived from an EMBL/GenBank/DDBJ whole genome shotgun (WGS) entry which is preliminary data.</text>
</comment>
<evidence type="ECO:0000313" key="3">
    <source>
        <dbReference type="Proteomes" id="UP001303222"/>
    </source>
</evidence>
<evidence type="ECO:0000256" key="1">
    <source>
        <dbReference type="SAM" id="Phobius"/>
    </source>
</evidence>
<gene>
    <name evidence="2" type="ORF">QBC32DRAFT_331973</name>
</gene>
<accession>A0AAN6P1Q0</accession>
<name>A0AAN6P1Q0_9PEZI</name>
<keyword evidence="1" id="KW-0812">Transmembrane</keyword>
<dbReference type="Proteomes" id="UP001303222">
    <property type="component" value="Unassembled WGS sequence"/>
</dbReference>
<reference evidence="2" key="2">
    <citation type="submission" date="2023-06" db="EMBL/GenBank/DDBJ databases">
        <authorList>
            <consortium name="Lawrence Berkeley National Laboratory"/>
            <person name="Mondo S.J."/>
            <person name="Hensen N."/>
            <person name="Bonometti L."/>
            <person name="Westerberg I."/>
            <person name="Brannstrom I.O."/>
            <person name="Guillou S."/>
            <person name="Cros-Aarteil S."/>
            <person name="Calhoun S."/>
            <person name="Haridas S."/>
            <person name="Kuo A."/>
            <person name="Pangilinan J."/>
            <person name="Riley R."/>
            <person name="Labutti K."/>
            <person name="Andreopoulos B."/>
            <person name="Lipzen A."/>
            <person name="Chen C."/>
            <person name="Yanf M."/>
            <person name="Daum C."/>
            <person name="Ng V."/>
            <person name="Clum A."/>
            <person name="Steindorff A."/>
            <person name="Ohm R."/>
            <person name="Martin F."/>
            <person name="Silar P."/>
            <person name="Natvig D."/>
            <person name="Lalanne C."/>
            <person name="Gautier V."/>
            <person name="Ament-Velasquez S.L."/>
            <person name="Kruys A."/>
            <person name="Hutchinson M.I."/>
            <person name="Powell A.J."/>
            <person name="Barry K."/>
            <person name="Miller A.N."/>
            <person name="Grigoriev I.V."/>
            <person name="Debuchy R."/>
            <person name="Gladieux P."/>
            <person name="Thoren M.H."/>
            <person name="Johannesson H."/>
        </authorList>
    </citation>
    <scope>NUCLEOTIDE SEQUENCE</scope>
    <source>
        <strain evidence="2">CBS 626.80</strain>
    </source>
</reference>
<organism evidence="2 3">
    <name type="scientific">Pseudoneurospora amorphoporcata</name>
    <dbReference type="NCBI Taxonomy" id="241081"/>
    <lineage>
        <taxon>Eukaryota</taxon>
        <taxon>Fungi</taxon>
        <taxon>Dikarya</taxon>
        <taxon>Ascomycota</taxon>
        <taxon>Pezizomycotina</taxon>
        <taxon>Sordariomycetes</taxon>
        <taxon>Sordariomycetidae</taxon>
        <taxon>Sordariales</taxon>
        <taxon>Sordariaceae</taxon>
        <taxon>Pseudoneurospora</taxon>
    </lineage>
</organism>
<protein>
    <submittedName>
        <fullName evidence="2">Uncharacterized protein</fullName>
    </submittedName>
</protein>
<keyword evidence="1" id="KW-1133">Transmembrane helix</keyword>
<proteinExistence type="predicted"/>